<dbReference type="PROSITE" id="PS50893">
    <property type="entry name" value="ABC_TRANSPORTER_2"/>
    <property type="match status" value="1"/>
</dbReference>
<dbReference type="RefSeq" id="WP_208916325.1">
    <property type="nucleotide sequence ID" value="NZ_LT840184.1"/>
</dbReference>
<dbReference type="Gene3D" id="3.40.50.300">
    <property type="entry name" value="P-loop containing nucleotide triphosphate hydrolases"/>
    <property type="match status" value="1"/>
</dbReference>
<dbReference type="InterPro" id="IPR003439">
    <property type="entry name" value="ABC_transporter-like_ATP-bd"/>
</dbReference>
<evidence type="ECO:0000256" key="7">
    <source>
        <dbReference type="ARBA" id="ARBA00022989"/>
    </source>
</evidence>
<dbReference type="GO" id="GO:0034040">
    <property type="term" value="F:ATPase-coupled lipid transmembrane transporter activity"/>
    <property type="evidence" value="ECO:0007669"/>
    <property type="project" value="TreeGrafter"/>
</dbReference>
<gene>
    <name evidence="12" type="ORF">SAMN05661091_5715</name>
</gene>
<keyword evidence="7 9" id="KW-1133">Transmembrane helix</keyword>
<dbReference type="InterPro" id="IPR027417">
    <property type="entry name" value="P-loop_NTPase"/>
</dbReference>
<keyword evidence="8 9" id="KW-0472">Membrane</keyword>
<dbReference type="SUPFAM" id="SSF52540">
    <property type="entry name" value="P-loop containing nucleoside triphosphate hydrolases"/>
    <property type="match status" value="1"/>
</dbReference>
<evidence type="ECO:0000259" key="10">
    <source>
        <dbReference type="PROSITE" id="PS50893"/>
    </source>
</evidence>
<feature type="transmembrane region" description="Helical" evidence="9">
    <location>
        <begin position="148"/>
        <end position="168"/>
    </location>
</feature>
<evidence type="ECO:0000256" key="9">
    <source>
        <dbReference type="SAM" id="Phobius"/>
    </source>
</evidence>
<keyword evidence="3" id="KW-1003">Cell membrane</keyword>
<feature type="transmembrane region" description="Helical" evidence="9">
    <location>
        <begin position="264"/>
        <end position="284"/>
    </location>
</feature>
<evidence type="ECO:0000256" key="6">
    <source>
        <dbReference type="ARBA" id="ARBA00022840"/>
    </source>
</evidence>
<keyword evidence="6 12" id="KW-0067">ATP-binding</keyword>
<evidence type="ECO:0000259" key="11">
    <source>
        <dbReference type="PROSITE" id="PS50929"/>
    </source>
</evidence>
<dbReference type="GO" id="GO:0016887">
    <property type="term" value="F:ATP hydrolysis activity"/>
    <property type="evidence" value="ECO:0007669"/>
    <property type="project" value="InterPro"/>
</dbReference>
<dbReference type="Pfam" id="PF00664">
    <property type="entry name" value="ABC_membrane"/>
    <property type="match status" value="1"/>
</dbReference>
<feature type="domain" description="ABC transporter" evidence="10">
    <location>
        <begin position="355"/>
        <end position="594"/>
    </location>
</feature>
<accession>A0A1X7HSK7</accession>
<dbReference type="PROSITE" id="PS00211">
    <property type="entry name" value="ABC_TRANSPORTER_1"/>
    <property type="match status" value="1"/>
</dbReference>
<dbReference type="Pfam" id="PF00005">
    <property type="entry name" value="ABC_tran"/>
    <property type="match status" value="1"/>
</dbReference>
<dbReference type="InterPro" id="IPR017871">
    <property type="entry name" value="ABC_transporter-like_CS"/>
</dbReference>
<keyword evidence="2" id="KW-0813">Transport</keyword>
<evidence type="ECO:0000313" key="13">
    <source>
        <dbReference type="Proteomes" id="UP000192940"/>
    </source>
</evidence>
<dbReference type="InterPro" id="IPR011527">
    <property type="entry name" value="ABC1_TM_dom"/>
</dbReference>
<evidence type="ECO:0000256" key="8">
    <source>
        <dbReference type="ARBA" id="ARBA00023136"/>
    </source>
</evidence>
<dbReference type="EMBL" id="LT840184">
    <property type="protein sequence ID" value="SMF92196.1"/>
    <property type="molecule type" value="Genomic_DNA"/>
</dbReference>
<dbReference type="Proteomes" id="UP000192940">
    <property type="component" value="Chromosome I"/>
</dbReference>
<evidence type="ECO:0000256" key="3">
    <source>
        <dbReference type="ARBA" id="ARBA00022475"/>
    </source>
</evidence>
<feature type="transmembrane region" description="Helical" evidence="9">
    <location>
        <begin position="71"/>
        <end position="90"/>
    </location>
</feature>
<dbReference type="FunFam" id="3.40.50.300:FF:000221">
    <property type="entry name" value="Multidrug ABC transporter ATP-binding protein"/>
    <property type="match status" value="1"/>
</dbReference>
<dbReference type="InterPro" id="IPR036640">
    <property type="entry name" value="ABC1_TM_sf"/>
</dbReference>
<evidence type="ECO:0000256" key="4">
    <source>
        <dbReference type="ARBA" id="ARBA00022692"/>
    </source>
</evidence>
<dbReference type="PANTHER" id="PTHR24221:SF646">
    <property type="entry name" value="HAEMOLYSIN SECRETION ATP-BINDING PROTEIN"/>
    <property type="match status" value="1"/>
</dbReference>
<evidence type="ECO:0000256" key="1">
    <source>
        <dbReference type="ARBA" id="ARBA00004651"/>
    </source>
</evidence>
<evidence type="ECO:0000313" key="12">
    <source>
        <dbReference type="EMBL" id="SMF92196.1"/>
    </source>
</evidence>
<proteinExistence type="predicted"/>
<evidence type="ECO:0000256" key="2">
    <source>
        <dbReference type="ARBA" id="ARBA00022448"/>
    </source>
</evidence>
<keyword evidence="5" id="KW-0547">Nucleotide-binding</keyword>
<dbReference type="GO" id="GO:0140359">
    <property type="term" value="F:ABC-type transporter activity"/>
    <property type="evidence" value="ECO:0007669"/>
    <property type="project" value="InterPro"/>
</dbReference>
<dbReference type="AlphaFoldDB" id="A0A1X7HSK7"/>
<reference evidence="12 13" key="1">
    <citation type="submission" date="2017-04" db="EMBL/GenBank/DDBJ databases">
        <authorList>
            <person name="Afonso C.L."/>
            <person name="Miller P.J."/>
            <person name="Scott M.A."/>
            <person name="Spackman E."/>
            <person name="Goraichik I."/>
            <person name="Dimitrov K.M."/>
            <person name="Suarez D.L."/>
            <person name="Swayne D.E."/>
        </authorList>
    </citation>
    <scope>NUCLEOTIDE SEQUENCE [LARGE SCALE GENOMIC DNA]</scope>
    <source>
        <strain evidence="12 13">N3/975</strain>
    </source>
</reference>
<organism evidence="12 13">
    <name type="scientific">Paenibacillus uliginis N3/975</name>
    <dbReference type="NCBI Taxonomy" id="1313296"/>
    <lineage>
        <taxon>Bacteria</taxon>
        <taxon>Bacillati</taxon>
        <taxon>Bacillota</taxon>
        <taxon>Bacilli</taxon>
        <taxon>Bacillales</taxon>
        <taxon>Paenibacillaceae</taxon>
        <taxon>Paenibacillus</taxon>
    </lineage>
</organism>
<comment type="subcellular location">
    <subcellularLocation>
        <location evidence="1">Cell membrane</location>
        <topology evidence="1">Multi-pass membrane protein</topology>
    </subcellularLocation>
</comment>
<dbReference type="PANTHER" id="PTHR24221">
    <property type="entry name" value="ATP-BINDING CASSETTE SUB-FAMILY B"/>
    <property type="match status" value="1"/>
</dbReference>
<dbReference type="STRING" id="1313296.SAMN05661091_5715"/>
<dbReference type="GO" id="GO:0005524">
    <property type="term" value="F:ATP binding"/>
    <property type="evidence" value="ECO:0007669"/>
    <property type="project" value="UniProtKB-KW"/>
</dbReference>
<name>A0A1X7HSK7_9BACL</name>
<dbReference type="InterPro" id="IPR003593">
    <property type="entry name" value="AAA+_ATPase"/>
</dbReference>
<keyword evidence="4 9" id="KW-0812">Transmembrane</keyword>
<feature type="transmembrane region" description="Helical" evidence="9">
    <location>
        <begin position="26"/>
        <end position="51"/>
    </location>
</feature>
<dbReference type="Gene3D" id="1.20.1560.10">
    <property type="entry name" value="ABC transporter type 1, transmembrane domain"/>
    <property type="match status" value="1"/>
</dbReference>
<dbReference type="InterPro" id="IPR039421">
    <property type="entry name" value="Type_1_exporter"/>
</dbReference>
<keyword evidence="13" id="KW-1185">Reference proteome</keyword>
<feature type="transmembrane region" description="Helical" evidence="9">
    <location>
        <begin position="174"/>
        <end position="194"/>
    </location>
</feature>
<protein>
    <submittedName>
        <fullName evidence="12">ATP-binding cassette, subfamily B</fullName>
    </submittedName>
</protein>
<sequence>MQINNADKNKVVLSVFSRFMPLMLKVIPGATLLLILLRIITALLPVAQIYIVKELVDLVTLLFTQQQGIASEVYFILSLQALILIADRFCSYLDSVIGFRAQQKLKFYFEQLLINKATQLPLSYFDRPDYYDQLERVAFGVDVKGFNLVNLMLTIGSNIITLVGLVSILLSFHWILAAIVLIMIIPNILVNAHFGKQKYNQAMTQTPEQRKVHYLLRILHSRSSAKEARIYDYVPYLTYKWRSLFWKTGDEQYDLRKRTDSKMLLVYVSQIALDIGVIIVLIMFGSSGALTIGHYVSLTQALQQIQSIISGLGYSIAAVYEESLFINEVLHFLDLEEENSKDRDRKFPEKLTSQIEVRNLSFTYATHTSPQLKGISFTISPGEKIAIVGENGAGKSTLVKCLLGLYLPNEGTILFDGVDIRTIDPKGMRQNVSAVFQDFESYQLTARENIAMGHPKIDDDAYIEAAAAKAGVGELIGKLPNGLDTELGAMFHNGHELSGGQWQKIALSRAFMRDAQIVILDEPTAALDPRAEAEIYDNFATLYEGKTTIMISHRLSSCRHADKIIVLHNGEIIEEGNHETLLAAQGAYAEMFHTQAKRYAS</sequence>
<dbReference type="SUPFAM" id="SSF90123">
    <property type="entry name" value="ABC transporter transmembrane region"/>
    <property type="match status" value="1"/>
</dbReference>
<dbReference type="SMART" id="SM00382">
    <property type="entry name" value="AAA"/>
    <property type="match status" value="1"/>
</dbReference>
<dbReference type="PROSITE" id="PS50929">
    <property type="entry name" value="ABC_TM1F"/>
    <property type="match status" value="1"/>
</dbReference>
<evidence type="ECO:0000256" key="5">
    <source>
        <dbReference type="ARBA" id="ARBA00022741"/>
    </source>
</evidence>
<dbReference type="GO" id="GO:0005886">
    <property type="term" value="C:plasma membrane"/>
    <property type="evidence" value="ECO:0007669"/>
    <property type="project" value="UniProtKB-SubCell"/>
</dbReference>
<feature type="domain" description="ABC transmembrane type-1" evidence="11">
    <location>
        <begin position="32"/>
        <end position="321"/>
    </location>
</feature>